<dbReference type="SMART" id="SM00110">
    <property type="entry name" value="C1Q"/>
    <property type="match status" value="1"/>
</dbReference>
<dbReference type="PRINTS" id="PR00007">
    <property type="entry name" value="COMPLEMNTC1Q"/>
</dbReference>
<dbReference type="PANTHER" id="PTHR22923">
    <property type="entry name" value="CEREBELLIN-RELATED"/>
    <property type="match status" value="1"/>
</dbReference>
<dbReference type="Gene3D" id="2.60.120.40">
    <property type="match status" value="1"/>
</dbReference>
<dbReference type="SUPFAM" id="SSF49842">
    <property type="entry name" value="TNF-like"/>
    <property type="match status" value="1"/>
</dbReference>
<evidence type="ECO:0000313" key="6">
    <source>
        <dbReference type="EMBL" id="ALU63755.1"/>
    </source>
</evidence>
<feature type="signal peptide" evidence="4">
    <location>
        <begin position="1"/>
        <end position="18"/>
    </location>
</feature>
<evidence type="ECO:0000256" key="3">
    <source>
        <dbReference type="ARBA" id="ARBA00022729"/>
    </source>
</evidence>
<accession>A0A1R7T096</accession>
<feature type="chain" id="PRO_5013340336" evidence="4">
    <location>
        <begin position="19"/>
        <end position="164"/>
    </location>
</feature>
<evidence type="ECO:0000256" key="4">
    <source>
        <dbReference type="SAM" id="SignalP"/>
    </source>
</evidence>
<dbReference type="EMBL" id="KP734107">
    <property type="protein sequence ID" value="ALU63755.1"/>
    <property type="molecule type" value="mRNA"/>
</dbReference>
<evidence type="ECO:0000256" key="1">
    <source>
        <dbReference type="ARBA" id="ARBA00004613"/>
    </source>
</evidence>
<evidence type="ECO:0000259" key="5">
    <source>
        <dbReference type="PROSITE" id="PS50871"/>
    </source>
</evidence>
<dbReference type="InterPro" id="IPR050822">
    <property type="entry name" value="Cerebellin_Synaptic_Org"/>
</dbReference>
<organism evidence="6">
    <name type="scientific">Haliotis madaka</name>
    <name type="common">Giant abalone</name>
    <name type="synonym">Nordotis madaka</name>
    <dbReference type="NCBI Taxonomy" id="81897"/>
    <lineage>
        <taxon>Eukaryota</taxon>
        <taxon>Metazoa</taxon>
        <taxon>Spiralia</taxon>
        <taxon>Lophotrochozoa</taxon>
        <taxon>Mollusca</taxon>
        <taxon>Gastropoda</taxon>
        <taxon>Vetigastropoda</taxon>
        <taxon>Lepetellida</taxon>
        <taxon>Haliotoidea</taxon>
        <taxon>Haliotidae</taxon>
        <taxon>Haliotis</taxon>
    </lineage>
</organism>
<feature type="domain" description="C1q" evidence="5">
    <location>
        <begin position="21"/>
        <end position="159"/>
    </location>
</feature>
<dbReference type="AlphaFoldDB" id="A0A1R7T096"/>
<protein>
    <submittedName>
        <fullName evidence="6">Sialic acid binding lectin</fullName>
    </submittedName>
</protein>
<dbReference type="PANTHER" id="PTHR22923:SF113">
    <property type="entry name" value="COMPLEMENT C1Q-LIKE PROTEIN 4"/>
    <property type="match status" value="1"/>
</dbReference>
<dbReference type="InterPro" id="IPR008983">
    <property type="entry name" value="Tumour_necrosis_fac-like_dom"/>
</dbReference>
<reference evidence="6" key="1">
    <citation type="submission" date="2015-01" db="EMBL/GenBank/DDBJ databases">
        <title>EST analysis of Haliotis madaka.</title>
        <authorList>
            <person name="Lee J."/>
        </authorList>
    </citation>
    <scope>NUCLEOTIDE SEQUENCE</scope>
</reference>
<comment type="subcellular location">
    <subcellularLocation>
        <location evidence="1">Secreted</location>
    </subcellularLocation>
</comment>
<evidence type="ECO:0000256" key="2">
    <source>
        <dbReference type="ARBA" id="ARBA00022525"/>
    </source>
</evidence>
<sequence>MDDLFKGILFLGVTLCAAQDASQFETAFSAGLTKHLTLQAGATVIYDKVFTNIGNAYDNNTGVFTCPQTGIYVFQYHGLSMSDDTLWLELYHNYNYVSSAYAHTNSDYASAGNSVILHLFKGDTVMVNAEPNQESNLYGVSDDVYCTFSGYLIAPVFEESVVVG</sequence>
<keyword evidence="2" id="KW-0964">Secreted</keyword>
<dbReference type="Pfam" id="PF00386">
    <property type="entry name" value="C1q"/>
    <property type="match status" value="1"/>
</dbReference>
<dbReference type="GO" id="GO:0030246">
    <property type="term" value="F:carbohydrate binding"/>
    <property type="evidence" value="ECO:0007669"/>
    <property type="project" value="UniProtKB-KW"/>
</dbReference>
<proteinExistence type="evidence at transcript level"/>
<keyword evidence="6" id="KW-0430">Lectin</keyword>
<dbReference type="GO" id="GO:0005576">
    <property type="term" value="C:extracellular region"/>
    <property type="evidence" value="ECO:0007669"/>
    <property type="project" value="UniProtKB-SubCell"/>
</dbReference>
<dbReference type="InterPro" id="IPR001073">
    <property type="entry name" value="C1q_dom"/>
</dbReference>
<dbReference type="PROSITE" id="PS50871">
    <property type="entry name" value="C1Q"/>
    <property type="match status" value="1"/>
</dbReference>
<keyword evidence="3 4" id="KW-0732">Signal</keyword>
<name>A0A1R7T096_HALMK</name>